<accession>A0AAN8GAZ2</accession>
<dbReference type="Gene3D" id="3.60.10.10">
    <property type="entry name" value="Endonuclease/exonuclease/phosphatase"/>
    <property type="match status" value="1"/>
</dbReference>
<dbReference type="SUPFAM" id="SSF56219">
    <property type="entry name" value="DNase I-like"/>
    <property type="match status" value="1"/>
</dbReference>
<proteinExistence type="predicted"/>
<sequence>MLTKSSSEHNSMGFKHLRYTSSKLIHLSNNIATSDNIRIYKEIKSVSKCILKHKPTRRKKSSKRNLVDSLPHLDQSNSCNENLIQILTSNNISPINEKTRVCLLNCRSVNNKTTVLNDFICDENLDICALTETWLNSKSSGVTLSALIPNGYSIKHKNRSIGTGGGVALSAQSKSY</sequence>
<evidence type="ECO:0000313" key="1">
    <source>
        <dbReference type="EMBL" id="KAK6169405.1"/>
    </source>
</evidence>
<dbReference type="InterPro" id="IPR036691">
    <property type="entry name" value="Endo/exonu/phosph_ase_sf"/>
</dbReference>
<organism evidence="1 2">
    <name type="scientific">Patella caerulea</name>
    <name type="common">Rayed Mediterranean limpet</name>
    <dbReference type="NCBI Taxonomy" id="87958"/>
    <lineage>
        <taxon>Eukaryota</taxon>
        <taxon>Metazoa</taxon>
        <taxon>Spiralia</taxon>
        <taxon>Lophotrochozoa</taxon>
        <taxon>Mollusca</taxon>
        <taxon>Gastropoda</taxon>
        <taxon>Patellogastropoda</taxon>
        <taxon>Patelloidea</taxon>
        <taxon>Patellidae</taxon>
        <taxon>Patella</taxon>
    </lineage>
</organism>
<comment type="caution">
    <text evidence="1">The sequence shown here is derived from an EMBL/GenBank/DDBJ whole genome shotgun (WGS) entry which is preliminary data.</text>
</comment>
<keyword evidence="2" id="KW-1185">Reference proteome</keyword>
<dbReference type="PANTHER" id="PTHR46670">
    <property type="entry name" value="ENDO/EXONUCLEASE/PHOSPHATASE DOMAIN-CONTAINING PROTEIN"/>
    <property type="match status" value="1"/>
</dbReference>
<reference evidence="1 2" key="1">
    <citation type="submission" date="2024-01" db="EMBL/GenBank/DDBJ databases">
        <title>The genome of the rayed Mediterranean limpet Patella caerulea (Linnaeus, 1758).</title>
        <authorList>
            <person name="Anh-Thu Weber A."/>
            <person name="Halstead-Nussloch G."/>
        </authorList>
    </citation>
    <scope>NUCLEOTIDE SEQUENCE [LARGE SCALE GENOMIC DNA]</scope>
    <source>
        <strain evidence="1">AATW-2023a</strain>
        <tissue evidence="1">Whole specimen</tissue>
    </source>
</reference>
<name>A0AAN8GAZ2_PATCE</name>
<dbReference type="AlphaFoldDB" id="A0AAN8GAZ2"/>
<dbReference type="Proteomes" id="UP001347796">
    <property type="component" value="Unassembled WGS sequence"/>
</dbReference>
<protein>
    <submittedName>
        <fullName evidence="1">Uncharacterized protein</fullName>
    </submittedName>
</protein>
<dbReference type="PANTHER" id="PTHR46670:SF3">
    <property type="entry name" value="ENDONUCLEASE_EXONUCLEASE_PHOSPHATASE DOMAIN-CONTAINING PROTEIN"/>
    <property type="match status" value="1"/>
</dbReference>
<evidence type="ECO:0000313" key="2">
    <source>
        <dbReference type="Proteomes" id="UP001347796"/>
    </source>
</evidence>
<dbReference type="EMBL" id="JAZGQO010000015">
    <property type="protein sequence ID" value="KAK6169405.1"/>
    <property type="molecule type" value="Genomic_DNA"/>
</dbReference>
<gene>
    <name evidence="1" type="ORF">SNE40_020468</name>
</gene>